<dbReference type="GeneID" id="108814064"/>
<dbReference type="RefSeq" id="XP_018442088.1">
    <property type="nucleotide sequence ID" value="XM_018586586.2"/>
</dbReference>
<dbReference type="PROSITE" id="PS50089">
    <property type="entry name" value="ZF_RING_2"/>
    <property type="match status" value="1"/>
</dbReference>
<keyword evidence="1" id="KW-0862">Zinc</keyword>
<feature type="region of interest" description="Disordered" evidence="2">
    <location>
        <begin position="196"/>
        <end position="241"/>
    </location>
</feature>
<feature type="domain" description="RING-type" evidence="3">
    <location>
        <begin position="80"/>
        <end position="138"/>
    </location>
</feature>
<dbReference type="AlphaFoldDB" id="A0A6J0K359"/>
<dbReference type="KEGG" id="rsz:108814064"/>
<reference evidence="4" key="1">
    <citation type="journal article" date="2019" name="Database">
        <title>The radish genome database (RadishGD): an integrated information resource for radish genomics.</title>
        <authorList>
            <person name="Yu H.J."/>
            <person name="Baek S."/>
            <person name="Lee Y.J."/>
            <person name="Cho A."/>
            <person name="Mun J.H."/>
        </authorList>
    </citation>
    <scope>NUCLEOTIDE SEQUENCE [LARGE SCALE GENOMIC DNA]</scope>
    <source>
        <strain evidence="4">cv. WK10039</strain>
    </source>
</reference>
<dbReference type="RefSeq" id="XP_018442089.1">
    <property type="nucleotide sequence ID" value="XM_018586587.2"/>
</dbReference>
<evidence type="ECO:0000259" key="3">
    <source>
        <dbReference type="PROSITE" id="PS50089"/>
    </source>
</evidence>
<dbReference type="Gene3D" id="3.30.40.10">
    <property type="entry name" value="Zinc/RING finger domain, C3HC4 (zinc finger)"/>
    <property type="match status" value="1"/>
</dbReference>
<dbReference type="Proteomes" id="UP000504610">
    <property type="component" value="Chromosome 1"/>
</dbReference>
<accession>A0A6J0K359</accession>
<reference evidence="5 6" key="2">
    <citation type="submission" date="2025-04" db="UniProtKB">
        <authorList>
            <consortium name="RefSeq"/>
        </authorList>
    </citation>
    <scope>IDENTIFICATION</scope>
    <source>
        <tissue evidence="5 6">Leaf</tissue>
    </source>
</reference>
<dbReference type="RefSeq" id="XP_018442090.1">
    <property type="nucleotide sequence ID" value="XM_018586588.2"/>
</dbReference>
<feature type="compositionally biased region" description="Polar residues" evidence="2">
    <location>
        <begin position="219"/>
        <end position="232"/>
    </location>
</feature>
<evidence type="ECO:0000313" key="7">
    <source>
        <dbReference type="RefSeq" id="XP_018442090.1"/>
    </source>
</evidence>
<proteinExistence type="predicted"/>
<keyword evidence="4" id="KW-1185">Reference proteome</keyword>
<keyword evidence="1" id="KW-0863">Zinc-finger</keyword>
<dbReference type="PANTHER" id="PTHR31150:SF23">
    <property type="entry name" value="MANDELONITRILE LYASE-RELATED"/>
    <property type="match status" value="1"/>
</dbReference>
<evidence type="ECO:0000313" key="4">
    <source>
        <dbReference type="Proteomes" id="UP000504610"/>
    </source>
</evidence>
<name>A0A6J0K359_RAPSA</name>
<dbReference type="OrthoDB" id="416496at2759"/>
<gene>
    <name evidence="5 6 7" type="primary">LOC108814064</name>
</gene>
<dbReference type="InterPro" id="IPR001841">
    <property type="entry name" value="Znf_RING"/>
</dbReference>
<evidence type="ECO:0000313" key="6">
    <source>
        <dbReference type="RefSeq" id="XP_018442089.1"/>
    </source>
</evidence>
<dbReference type="InterPro" id="IPR013083">
    <property type="entry name" value="Znf_RING/FYVE/PHD"/>
</dbReference>
<evidence type="ECO:0000256" key="2">
    <source>
        <dbReference type="SAM" id="MobiDB-lite"/>
    </source>
</evidence>
<evidence type="ECO:0000256" key="1">
    <source>
        <dbReference type="PROSITE-ProRule" id="PRU00175"/>
    </source>
</evidence>
<sequence>MGSLCCVAAKSDRSDSASRDFSFGPHEPYWRTNTSFSPPSSRWDVPGLTGGISLYGSSTSSNANHNTTKPQRAVSSIFRCGLCNRYISQKSPCGSRSIVRNRDMPVTGVLPCQHVFHAECLDQSTPKAHRGDPPCLICIKQEGEQSKSHNIVLRLKPFCEDGPSSTRQWACAQVGDCVESAVNVPPRNTMVMVNRNRMRKSLPLRGSSSKDSPRRVKKSSSFMESFTNQVSLVHSRGKEKV</sequence>
<dbReference type="PANTHER" id="PTHR31150">
    <property type="entry name" value="EXPRESSED PROTEIN"/>
    <property type="match status" value="1"/>
</dbReference>
<keyword evidence="1" id="KW-0479">Metal-binding</keyword>
<protein>
    <submittedName>
        <fullName evidence="5 6">Uncharacterized protein LOC108814064</fullName>
    </submittedName>
</protein>
<evidence type="ECO:0000313" key="5">
    <source>
        <dbReference type="RefSeq" id="XP_018442088.1"/>
    </source>
</evidence>
<organism evidence="4 5">
    <name type="scientific">Raphanus sativus</name>
    <name type="common">Radish</name>
    <name type="synonym">Raphanus raphanistrum var. sativus</name>
    <dbReference type="NCBI Taxonomy" id="3726"/>
    <lineage>
        <taxon>Eukaryota</taxon>
        <taxon>Viridiplantae</taxon>
        <taxon>Streptophyta</taxon>
        <taxon>Embryophyta</taxon>
        <taxon>Tracheophyta</taxon>
        <taxon>Spermatophyta</taxon>
        <taxon>Magnoliopsida</taxon>
        <taxon>eudicotyledons</taxon>
        <taxon>Gunneridae</taxon>
        <taxon>Pentapetalae</taxon>
        <taxon>rosids</taxon>
        <taxon>malvids</taxon>
        <taxon>Brassicales</taxon>
        <taxon>Brassicaceae</taxon>
        <taxon>Brassiceae</taxon>
        <taxon>Raphanus</taxon>
    </lineage>
</organism>
<dbReference type="GO" id="GO:0008270">
    <property type="term" value="F:zinc ion binding"/>
    <property type="evidence" value="ECO:0007669"/>
    <property type="project" value="UniProtKB-KW"/>
</dbReference>